<keyword evidence="3" id="KW-1185">Reference proteome</keyword>
<dbReference type="SMART" id="SM00245">
    <property type="entry name" value="TSPc"/>
    <property type="match status" value="1"/>
</dbReference>
<dbReference type="GO" id="GO:0030288">
    <property type="term" value="C:outer membrane-bounded periplasmic space"/>
    <property type="evidence" value="ECO:0007669"/>
    <property type="project" value="TreeGrafter"/>
</dbReference>
<dbReference type="STRING" id="765420.OSCT_0772"/>
<dbReference type="PANTHER" id="PTHR32060">
    <property type="entry name" value="TAIL-SPECIFIC PROTEASE"/>
    <property type="match status" value="1"/>
</dbReference>
<dbReference type="SUPFAM" id="SSF52096">
    <property type="entry name" value="ClpP/crotonase"/>
    <property type="match status" value="1"/>
</dbReference>
<dbReference type="InterPro" id="IPR041489">
    <property type="entry name" value="PDZ_6"/>
</dbReference>
<accession>E1IBS1</accession>
<evidence type="ECO:0000313" key="3">
    <source>
        <dbReference type="Proteomes" id="UP000054010"/>
    </source>
</evidence>
<dbReference type="CDD" id="cd07562">
    <property type="entry name" value="Peptidase_S41_TRI"/>
    <property type="match status" value="1"/>
</dbReference>
<dbReference type="Gene3D" id="2.30.42.10">
    <property type="match status" value="1"/>
</dbReference>
<dbReference type="GO" id="GO:0008236">
    <property type="term" value="F:serine-type peptidase activity"/>
    <property type="evidence" value="ECO:0007669"/>
    <property type="project" value="InterPro"/>
</dbReference>
<comment type="caution">
    <text evidence="2">The sequence shown here is derived from an EMBL/GenBank/DDBJ whole genome shotgun (WGS) entry which is preliminary data.</text>
</comment>
<reference evidence="2 3" key="1">
    <citation type="journal article" date="2011" name="J. Bacteriol.">
        <title>Draft genome sequence of the anoxygenic filamentous phototrophic bacterium Oscillochloris trichoides subsp. DG-6.</title>
        <authorList>
            <person name="Kuznetsov B.B."/>
            <person name="Ivanovsky R.N."/>
            <person name="Keppen O.I."/>
            <person name="Sukhacheva M.V."/>
            <person name="Bumazhkin B.K."/>
            <person name="Patutina E.O."/>
            <person name="Beletsky A.V."/>
            <person name="Mardanov A.V."/>
            <person name="Baslerov R.V."/>
            <person name="Panteleeva A.N."/>
            <person name="Kolganova T.V."/>
            <person name="Ravin N.V."/>
            <person name="Skryabin K.G."/>
        </authorList>
    </citation>
    <scope>NUCLEOTIDE SEQUENCE [LARGE SCALE GENOMIC DNA]</scope>
    <source>
        <strain evidence="2 3">DG-6</strain>
    </source>
</reference>
<dbReference type="Pfam" id="PF14684">
    <property type="entry name" value="Tricorn_C1"/>
    <property type="match status" value="1"/>
</dbReference>
<gene>
    <name evidence="2" type="ORF">OSCT_0772</name>
</gene>
<evidence type="ECO:0000313" key="2">
    <source>
        <dbReference type="EMBL" id="EFO81373.1"/>
    </source>
</evidence>
<dbReference type="Gene3D" id="3.90.226.10">
    <property type="entry name" value="2-enoyl-CoA Hydratase, Chain A, domain 1"/>
    <property type="match status" value="1"/>
</dbReference>
<dbReference type="Proteomes" id="UP000054010">
    <property type="component" value="Unassembled WGS sequence"/>
</dbReference>
<protein>
    <submittedName>
        <fullName evidence="2">Peptidase S41</fullName>
    </submittedName>
</protein>
<organism evidence="2 3">
    <name type="scientific">Oscillochloris trichoides DG-6</name>
    <dbReference type="NCBI Taxonomy" id="765420"/>
    <lineage>
        <taxon>Bacteria</taxon>
        <taxon>Bacillati</taxon>
        <taxon>Chloroflexota</taxon>
        <taxon>Chloroflexia</taxon>
        <taxon>Chloroflexales</taxon>
        <taxon>Chloroflexineae</taxon>
        <taxon>Oscillochloridaceae</taxon>
        <taxon>Oscillochloris</taxon>
    </lineage>
</organism>
<dbReference type="Pfam" id="PF03572">
    <property type="entry name" value="Peptidase_S41"/>
    <property type="match status" value="1"/>
</dbReference>
<dbReference type="InterPro" id="IPR036034">
    <property type="entry name" value="PDZ_sf"/>
</dbReference>
<dbReference type="GO" id="GO:0007165">
    <property type="term" value="P:signal transduction"/>
    <property type="evidence" value="ECO:0007669"/>
    <property type="project" value="TreeGrafter"/>
</dbReference>
<dbReference type="GO" id="GO:0004175">
    <property type="term" value="F:endopeptidase activity"/>
    <property type="evidence" value="ECO:0007669"/>
    <property type="project" value="TreeGrafter"/>
</dbReference>
<dbReference type="Pfam" id="PF17820">
    <property type="entry name" value="PDZ_6"/>
    <property type="match status" value="1"/>
</dbReference>
<dbReference type="GO" id="GO:0006508">
    <property type="term" value="P:proteolysis"/>
    <property type="evidence" value="ECO:0007669"/>
    <property type="project" value="InterPro"/>
</dbReference>
<dbReference type="InterPro" id="IPR001478">
    <property type="entry name" value="PDZ"/>
</dbReference>
<dbReference type="Gene3D" id="3.30.750.44">
    <property type="match status" value="1"/>
</dbReference>
<sequence length="457" mass="49740">MIGTIRLKKMSLVRSLTPVFFYGTMLAALSLLVIGCASQTVASTPSPSATSAVVLVLPTPVPSPLPTPTPSAVPTATIIPSPTPLSLSLRQQILAEVWTTVHEHYLYADFRGLDWAALREEYTPWIEHARSDEEFYHLLSEMVGRLDDNHSRVLAPSAAQREDVLSSGREEQVGIGVIALPLPDSLLIQHVFPDSPADRAGLQARDRIVAIDGVFYTQASIEGPAGSKVRITVVRPGEESRDMVLTRRVIEGRITPEAYMLPGDVGYLAITTLWVNDMANLTTQALTELTRQAPLNGLIIDLRRNPGGWRDVLVGILGHFVQGHVGDFFNRQGSIPLEITTPIEPNLSDIPLVVLIDQGTASYAELLAAILQSEANATVIGAPSAGNTETIYSYDLTGGARLWVAQEGFRLRDGSNLEGVGVQPDLLLSQDWIYYSEADDPWIREGLRSINAQLPTK</sequence>
<dbReference type="PANTHER" id="PTHR32060:SF30">
    <property type="entry name" value="CARBOXY-TERMINAL PROCESSING PROTEASE CTPA"/>
    <property type="match status" value="1"/>
</dbReference>
<dbReference type="eggNOG" id="COG0793">
    <property type="taxonomic scope" value="Bacteria"/>
</dbReference>
<dbReference type="SMART" id="SM00228">
    <property type="entry name" value="PDZ"/>
    <property type="match status" value="1"/>
</dbReference>
<dbReference type="HOGENOM" id="CLU_048401_0_0_0"/>
<dbReference type="InterPro" id="IPR028204">
    <property type="entry name" value="Tricorn_C1"/>
</dbReference>
<evidence type="ECO:0000259" key="1">
    <source>
        <dbReference type="PROSITE" id="PS50106"/>
    </source>
</evidence>
<dbReference type="EMBL" id="ADVR01000014">
    <property type="protein sequence ID" value="EFO81373.1"/>
    <property type="molecule type" value="Genomic_DNA"/>
</dbReference>
<dbReference type="PROSITE" id="PS50106">
    <property type="entry name" value="PDZ"/>
    <property type="match status" value="1"/>
</dbReference>
<proteinExistence type="predicted"/>
<dbReference type="AlphaFoldDB" id="E1IBS1"/>
<name>E1IBS1_9CHLR</name>
<dbReference type="InterPro" id="IPR005151">
    <property type="entry name" value="Tail-specific_protease"/>
</dbReference>
<dbReference type="InterPro" id="IPR029045">
    <property type="entry name" value="ClpP/crotonase-like_dom_sf"/>
</dbReference>
<dbReference type="SUPFAM" id="SSF50156">
    <property type="entry name" value="PDZ domain-like"/>
    <property type="match status" value="1"/>
</dbReference>
<feature type="domain" description="PDZ" evidence="1">
    <location>
        <begin position="164"/>
        <end position="213"/>
    </location>
</feature>